<dbReference type="CDD" id="cd18586">
    <property type="entry name" value="ABC_6TM_PrtD_like"/>
    <property type="match status" value="1"/>
</dbReference>
<accession>A0A348G0Z6</accession>
<evidence type="ECO:0000259" key="12">
    <source>
        <dbReference type="PROSITE" id="PS50929"/>
    </source>
</evidence>
<protein>
    <submittedName>
        <fullName evidence="13">Type I secretion protein</fullName>
    </submittedName>
</protein>
<proteinExistence type="inferred from homology"/>
<dbReference type="GO" id="GO:0140359">
    <property type="term" value="F:ABC-type transporter activity"/>
    <property type="evidence" value="ECO:0007669"/>
    <property type="project" value="InterPro"/>
</dbReference>
<keyword evidence="14" id="KW-1185">Reference proteome</keyword>
<dbReference type="InterPro" id="IPR017871">
    <property type="entry name" value="ABC_transporter-like_CS"/>
</dbReference>
<keyword evidence="3" id="KW-0813">Transport</keyword>
<gene>
    <name evidence="13" type="ORF">BLTE_19140</name>
</gene>
<dbReference type="FunFam" id="3.40.50.300:FF:001444">
    <property type="entry name" value="ABC transporter ATP-binding protein"/>
    <property type="match status" value="1"/>
</dbReference>
<dbReference type="GO" id="GO:0016887">
    <property type="term" value="F:ATP hydrolysis activity"/>
    <property type="evidence" value="ECO:0007669"/>
    <property type="project" value="InterPro"/>
</dbReference>
<dbReference type="GO" id="GO:0005886">
    <property type="term" value="C:plasma membrane"/>
    <property type="evidence" value="ECO:0007669"/>
    <property type="project" value="UniProtKB-SubCell"/>
</dbReference>
<dbReference type="InterPro" id="IPR039421">
    <property type="entry name" value="Type_1_exporter"/>
</dbReference>
<dbReference type="Proteomes" id="UP000266934">
    <property type="component" value="Chromosome"/>
</dbReference>
<keyword evidence="5 10" id="KW-0812">Transmembrane</keyword>
<dbReference type="Pfam" id="PF00005">
    <property type="entry name" value="ABC_tran"/>
    <property type="match status" value="1"/>
</dbReference>
<organism evidence="13 14">
    <name type="scientific">Blastochloris tepida</name>
    <dbReference type="NCBI Taxonomy" id="2233851"/>
    <lineage>
        <taxon>Bacteria</taxon>
        <taxon>Pseudomonadati</taxon>
        <taxon>Pseudomonadota</taxon>
        <taxon>Alphaproteobacteria</taxon>
        <taxon>Hyphomicrobiales</taxon>
        <taxon>Blastochloridaceae</taxon>
        <taxon>Blastochloris</taxon>
    </lineage>
</organism>
<dbReference type="SUPFAM" id="SSF52540">
    <property type="entry name" value="P-loop containing nucleoside triphosphate hydrolases"/>
    <property type="match status" value="1"/>
</dbReference>
<evidence type="ECO:0000256" key="5">
    <source>
        <dbReference type="ARBA" id="ARBA00022692"/>
    </source>
</evidence>
<dbReference type="GO" id="GO:0034040">
    <property type="term" value="F:ATPase-coupled lipid transmembrane transporter activity"/>
    <property type="evidence" value="ECO:0007669"/>
    <property type="project" value="TreeGrafter"/>
</dbReference>
<evidence type="ECO:0000256" key="9">
    <source>
        <dbReference type="ARBA" id="ARBA00023136"/>
    </source>
</evidence>
<name>A0A348G0Z6_9HYPH</name>
<dbReference type="EMBL" id="AP018907">
    <property type="protein sequence ID" value="BBF93229.1"/>
    <property type="molecule type" value="Genomic_DNA"/>
</dbReference>
<feature type="transmembrane region" description="Helical" evidence="10">
    <location>
        <begin position="130"/>
        <end position="150"/>
    </location>
</feature>
<sequence length="662" mass="70287">MPTAPDADAWGRCLLRIFSSEIKDFAKIRDRNQRSAFAAVGIAWIVRSVQSDRRTLLHFDYRRPHQEQAVSTSRQHSKPAEATPIARTLRACRAAFVALALFSGLINVLMLTSSLFMMQVYDRVLTSHSVPTLVALSVIAIGLYLFQGALEVIRGRLFVRIAERVDAEAGARLFPTIVRMPLRASRGTVDPMQATRDLEAIRSFLSGNGPAALFDLPWIPVYLAVVFALHPLLGWVTVAGSVVLIGLTALADLWSRQPTREALSALSARSHLADTAQRGTEVVTSMGMAAELGQRWGAAQEAFLAAQRHATDVSSGLSALSRTLRYVLQSAMLGLAAYLAILGEISAGSIIAASILGARALAPVDLAIANWRGFVAARQGYHRLVRLFEAFPAPPPRLKLPAPTSALRIESLYVAAPGEREPILKGANFALRAGDGLGVIGPSASGKSTLGRALVGLWPPLKGKVMLDGASLDQWDPEALGPHIGYLPQDVQLFDGTVADNIARMAANAPSEAVIAAAQQAGLHEYILAMADGYNTRVGQGGAHLSAGQRQRLGLARALYGNPFLVVLDEPNANLDAEGEASVAHAIRSVRERGGIAVVIAHRPSAIAAVDQLLVIRAGEIVAFGPKDEVLAKTVRNVASLAGKPGPRPVPAAGQVATGGIL</sequence>
<feature type="transmembrane region" description="Helical" evidence="10">
    <location>
        <begin position="211"/>
        <end position="229"/>
    </location>
</feature>
<dbReference type="GO" id="GO:0030256">
    <property type="term" value="C:type I protein secretion system complex"/>
    <property type="evidence" value="ECO:0007669"/>
    <property type="project" value="InterPro"/>
</dbReference>
<dbReference type="SMART" id="SM00382">
    <property type="entry name" value="AAA"/>
    <property type="match status" value="1"/>
</dbReference>
<evidence type="ECO:0000256" key="10">
    <source>
        <dbReference type="SAM" id="Phobius"/>
    </source>
</evidence>
<evidence type="ECO:0000313" key="14">
    <source>
        <dbReference type="Proteomes" id="UP000266934"/>
    </source>
</evidence>
<dbReference type="CDD" id="cd03246">
    <property type="entry name" value="ABCC_Protease_Secretion"/>
    <property type="match status" value="1"/>
</dbReference>
<dbReference type="Pfam" id="PF00664">
    <property type="entry name" value="ABC_membrane"/>
    <property type="match status" value="1"/>
</dbReference>
<dbReference type="Gene3D" id="3.40.50.300">
    <property type="entry name" value="P-loop containing nucleotide triphosphate hydrolases"/>
    <property type="match status" value="1"/>
</dbReference>
<keyword evidence="8 10" id="KW-1133">Transmembrane helix</keyword>
<comment type="similarity">
    <text evidence="2">Belongs to the ABC transporter superfamily.</text>
</comment>
<feature type="transmembrane region" description="Helical" evidence="10">
    <location>
        <begin position="331"/>
        <end position="356"/>
    </location>
</feature>
<dbReference type="InterPro" id="IPR011527">
    <property type="entry name" value="ABC1_TM_dom"/>
</dbReference>
<evidence type="ECO:0000256" key="6">
    <source>
        <dbReference type="ARBA" id="ARBA00022741"/>
    </source>
</evidence>
<dbReference type="KEGG" id="blag:BLTE_19140"/>
<dbReference type="PANTHER" id="PTHR24221:SF647">
    <property type="entry name" value="BLL6336 PROTEIN"/>
    <property type="match status" value="1"/>
</dbReference>
<dbReference type="InterPro" id="IPR003439">
    <property type="entry name" value="ABC_transporter-like_ATP-bd"/>
</dbReference>
<evidence type="ECO:0000256" key="4">
    <source>
        <dbReference type="ARBA" id="ARBA00022475"/>
    </source>
</evidence>
<reference evidence="13 14" key="1">
    <citation type="submission" date="2018-08" db="EMBL/GenBank/DDBJ databases">
        <title>Complete genome sequencing of Blastochloris tepida GI.</title>
        <authorList>
            <person name="Tsukatani Y."/>
            <person name="Mori H."/>
        </authorList>
    </citation>
    <scope>NUCLEOTIDE SEQUENCE [LARGE SCALE GENOMIC DNA]</scope>
    <source>
        <strain evidence="13 14">GI</strain>
    </source>
</reference>
<dbReference type="PANTHER" id="PTHR24221">
    <property type="entry name" value="ATP-BINDING CASSETTE SUB-FAMILY B"/>
    <property type="match status" value="1"/>
</dbReference>
<evidence type="ECO:0000256" key="8">
    <source>
        <dbReference type="ARBA" id="ARBA00022989"/>
    </source>
</evidence>
<dbReference type="SUPFAM" id="SSF90123">
    <property type="entry name" value="ABC transporter transmembrane region"/>
    <property type="match status" value="1"/>
</dbReference>
<evidence type="ECO:0000313" key="13">
    <source>
        <dbReference type="EMBL" id="BBF93229.1"/>
    </source>
</evidence>
<dbReference type="InterPro" id="IPR047957">
    <property type="entry name" value="ABC_AprD-like_6TM"/>
</dbReference>
<dbReference type="GO" id="GO:0005524">
    <property type="term" value="F:ATP binding"/>
    <property type="evidence" value="ECO:0007669"/>
    <property type="project" value="UniProtKB-KW"/>
</dbReference>
<dbReference type="PROSITE" id="PS00211">
    <property type="entry name" value="ABC_TRANSPORTER_1"/>
    <property type="match status" value="1"/>
</dbReference>
<evidence type="ECO:0000256" key="3">
    <source>
        <dbReference type="ARBA" id="ARBA00022448"/>
    </source>
</evidence>
<feature type="domain" description="ABC transmembrane type-1" evidence="12">
    <location>
        <begin position="97"/>
        <end position="376"/>
    </location>
</feature>
<feature type="domain" description="ABC transporter" evidence="11">
    <location>
        <begin position="407"/>
        <end position="643"/>
    </location>
</feature>
<dbReference type="GO" id="GO:0030253">
    <property type="term" value="P:protein secretion by the type I secretion system"/>
    <property type="evidence" value="ECO:0007669"/>
    <property type="project" value="InterPro"/>
</dbReference>
<keyword evidence="6" id="KW-0547">Nucleotide-binding</keyword>
<evidence type="ECO:0000256" key="1">
    <source>
        <dbReference type="ARBA" id="ARBA00004651"/>
    </source>
</evidence>
<dbReference type="NCBIfam" id="TIGR01842">
    <property type="entry name" value="type_I_sec_PrtD"/>
    <property type="match status" value="1"/>
</dbReference>
<dbReference type="Gene3D" id="1.20.1560.10">
    <property type="entry name" value="ABC transporter type 1, transmembrane domain"/>
    <property type="match status" value="1"/>
</dbReference>
<dbReference type="InterPro" id="IPR036640">
    <property type="entry name" value="ABC1_TM_sf"/>
</dbReference>
<evidence type="ECO:0000256" key="2">
    <source>
        <dbReference type="ARBA" id="ARBA00005417"/>
    </source>
</evidence>
<comment type="subcellular location">
    <subcellularLocation>
        <location evidence="1">Cell membrane</location>
        <topology evidence="1">Multi-pass membrane protein</topology>
    </subcellularLocation>
</comment>
<keyword evidence="4" id="KW-1003">Cell membrane</keyword>
<dbReference type="InterPro" id="IPR027417">
    <property type="entry name" value="P-loop_NTPase"/>
</dbReference>
<feature type="transmembrane region" description="Helical" evidence="10">
    <location>
        <begin position="94"/>
        <end position="118"/>
    </location>
</feature>
<keyword evidence="7" id="KW-0067">ATP-binding</keyword>
<keyword evidence="9 10" id="KW-0472">Membrane</keyword>
<dbReference type="PROSITE" id="PS50893">
    <property type="entry name" value="ABC_TRANSPORTER_2"/>
    <property type="match status" value="1"/>
</dbReference>
<dbReference type="OrthoDB" id="9808328at2"/>
<evidence type="ECO:0000256" key="7">
    <source>
        <dbReference type="ARBA" id="ARBA00022840"/>
    </source>
</evidence>
<evidence type="ECO:0000259" key="11">
    <source>
        <dbReference type="PROSITE" id="PS50893"/>
    </source>
</evidence>
<feature type="transmembrane region" description="Helical" evidence="10">
    <location>
        <begin position="235"/>
        <end position="254"/>
    </location>
</feature>
<dbReference type="InterPro" id="IPR010128">
    <property type="entry name" value="ATPase_T1SS_PrtD-like"/>
</dbReference>
<dbReference type="AlphaFoldDB" id="A0A348G0Z6"/>
<dbReference type="InterPro" id="IPR003593">
    <property type="entry name" value="AAA+_ATPase"/>
</dbReference>
<dbReference type="PROSITE" id="PS50929">
    <property type="entry name" value="ABC_TM1F"/>
    <property type="match status" value="1"/>
</dbReference>